<evidence type="ECO:0000313" key="3">
    <source>
        <dbReference type="Proteomes" id="UP000501690"/>
    </source>
</evidence>
<feature type="region of interest" description="Disordered" evidence="1">
    <location>
        <begin position="1"/>
        <end position="89"/>
    </location>
</feature>
<feature type="compositionally biased region" description="Basic and acidic residues" evidence="1">
    <location>
        <begin position="68"/>
        <end position="89"/>
    </location>
</feature>
<feature type="compositionally biased region" description="Polar residues" evidence="1">
    <location>
        <begin position="42"/>
        <end position="53"/>
    </location>
</feature>
<protein>
    <submittedName>
        <fullName evidence="2">Uncharacterized protein</fullName>
    </submittedName>
</protein>
<dbReference type="EMBL" id="CP039351">
    <property type="protein sequence ID" value="QCD99925.1"/>
    <property type="molecule type" value="Genomic_DNA"/>
</dbReference>
<reference evidence="2 3" key="1">
    <citation type="submission" date="2019-04" db="EMBL/GenBank/DDBJ databases">
        <title>An improved genome assembly and genetic linkage map for asparagus bean, Vigna unguiculata ssp. sesquipedialis.</title>
        <authorList>
            <person name="Xia Q."/>
            <person name="Zhang R."/>
            <person name="Dong Y."/>
        </authorList>
    </citation>
    <scope>NUCLEOTIDE SEQUENCE [LARGE SCALE GENOMIC DNA]</scope>
    <source>
        <tissue evidence="2">Leaf</tissue>
    </source>
</reference>
<proteinExistence type="predicted"/>
<accession>A0A4D6MEY7</accession>
<dbReference type="AlphaFoldDB" id="A0A4D6MEY7"/>
<keyword evidence="3" id="KW-1185">Reference proteome</keyword>
<sequence length="145" mass="16431">MESPSTVNSPRSSPPVLQHHDAAAVPPLFRHHLHAGKRRSKTSGSNNQNSNNLRAPPPSSRLRAAVFSHDELTSNHAPPEEKRSCNYRESRCRHCIPRRRREDLKPRVHLQIHGHREIFTFSAPRASLEIASSSTKTCISNKQPW</sequence>
<feature type="compositionally biased region" description="Basic residues" evidence="1">
    <location>
        <begin position="29"/>
        <end position="41"/>
    </location>
</feature>
<name>A0A4D6MEY7_VIGUN</name>
<feature type="compositionally biased region" description="Polar residues" evidence="1">
    <location>
        <begin position="1"/>
        <end position="11"/>
    </location>
</feature>
<organism evidence="2 3">
    <name type="scientific">Vigna unguiculata</name>
    <name type="common">Cowpea</name>
    <dbReference type="NCBI Taxonomy" id="3917"/>
    <lineage>
        <taxon>Eukaryota</taxon>
        <taxon>Viridiplantae</taxon>
        <taxon>Streptophyta</taxon>
        <taxon>Embryophyta</taxon>
        <taxon>Tracheophyta</taxon>
        <taxon>Spermatophyta</taxon>
        <taxon>Magnoliopsida</taxon>
        <taxon>eudicotyledons</taxon>
        <taxon>Gunneridae</taxon>
        <taxon>Pentapetalae</taxon>
        <taxon>rosids</taxon>
        <taxon>fabids</taxon>
        <taxon>Fabales</taxon>
        <taxon>Fabaceae</taxon>
        <taxon>Papilionoideae</taxon>
        <taxon>50 kb inversion clade</taxon>
        <taxon>NPAAA clade</taxon>
        <taxon>indigoferoid/millettioid clade</taxon>
        <taxon>Phaseoleae</taxon>
        <taxon>Vigna</taxon>
    </lineage>
</organism>
<dbReference type="Proteomes" id="UP000501690">
    <property type="component" value="Linkage Group LG7"/>
</dbReference>
<gene>
    <name evidence="2" type="ORF">DEO72_LG7g1212</name>
</gene>
<evidence type="ECO:0000313" key="2">
    <source>
        <dbReference type="EMBL" id="QCD99925.1"/>
    </source>
</evidence>
<evidence type="ECO:0000256" key="1">
    <source>
        <dbReference type="SAM" id="MobiDB-lite"/>
    </source>
</evidence>